<proteinExistence type="predicted"/>
<protein>
    <submittedName>
        <fullName evidence="2">Uncharacterized protein</fullName>
    </submittedName>
</protein>
<accession>A0AAN9NQT1</accession>
<organism evidence="2 3">
    <name type="scientific">Phaseolus coccineus</name>
    <name type="common">Scarlet runner bean</name>
    <name type="synonym">Phaseolus multiflorus</name>
    <dbReference type="NCBI Taxonomy" id="3886"/>
    <lineage>
        <taxon>Eukaryota</taxon>
        <taxon>Viridiplantae</taxon>
        <taxon>Streptophyta</taxon>
        <taxon>Embryophyta</taxon>
        <taxon>Tracheophyta</taxon>
        <taxon>Spermatophyta</taxon>
        <taxon>Magnoliopsida</taxon>
        <taxon>eudicotyledons</taxon>
        <taxon>Gunneridae</taxon>
        <taxon>Pentapetalae</taxon>
        <taxon>rosids</taxon>
        <taxon>fabids</taxon>
        <taxon>Fabales</taxon>
        <taxon>Fabaceae</taxon>
        <taxon>Papilionoideae</taxon>
        <taxon>50 kb inversion clade</taxon>
        <taxon>NPAAA clade</taxon>
        <taxon>indigoferoid/millettioid clade</taxon>
        <taxon>Phaseoleae</taxon>
        <taxon>Phaseolus</taxon>
    </lineage>
</organism>
<feature type="coiled-coil region" evidence="1">
    <location>
        <begin position="40"/>
        <end position="67"/>
    </location>
</feature>
<comment type="caution">
    <text evidence="2">The sequence shown here is derived from an EMBL/GenBank/DDBJ whole genome shotgun (WGS) entry which is preliminary data.</text>
</comment>
<feature type="coiled-coil region" evidence="1">
    <location>
        <begin position="96"/>
        <end position="162"/>
    </location>
</feature>
<name>A0AAN9NQT1_PHACN</name>
<keyword evidence="3" id="KW-1185">Reference proteome</keyword>
<evidence type="ECO:0000313" key="2">
    <source>
        <dbReference type="EMBL" id="KAK7377729.1"/>
    </source>
</evidence>
<evidence type="ECO:0000313" key="3">
    <source>
        <dbReference type="Proteomes" id="UP001374584"/>
    </source>
</evidence>
<gene>
    <name evidence="2" type="ORF">VNO80_03160</name>
</gene>
<keyword evidence="1" id="KW-0175">Coiled coil</keyword>
<sequence>MPGQAALEAMDRNSLENLLSHGLGEFLTASNFLLVKGSAEAKLLEKAARLEKELEQKDLQLHQAAKRETALNQELGSLRQSEKETKKLLFSKGKEALQLEAKILPLRNKIIELEEQAEGTQVKMTKLEERATNQEVQLGKVEEELAQQIELLKKTEAELTEDAADAYGEGFGDALAQEGKCSLEDYKSSLLTHNHRSPRLHVITRARGHRWRFFARKVIGGESSRGRSSVESLRARGHRWRFFARKVIGGDSSRGRSSVESLRAEGHRWRVFAREDIGGESSRERTSVGSLRARGHRWKVIARCRVVRREVGPRLPAEGTRHARHVYKKCWFRTVTSECWHAQETLAVVLFRAVVGMHKRQQWSYCSEQWLACTRDNRGRAVQRNVHSGSCRREWQQHTWTSMLGFKNPLRGGEERWSGPRVKE</sequence>
<evidence type="ECO:0000256" key="1">
    <source>
        <dbReference type="SAM" id="Coils"/>
    </source>
</evidence>
<dbReference type="Proteomes" id="UP001374584">
    <property type="component" value="Unassembled WGS sequence"/>
</dbReference>
<dbReference type="AlphaFoldDB" id="A0AAN9NQT1"/>
<reference evidence="2 3" key="1">
    <citation type="submission" date="2024-01" db="EMBL/GenBank/DDBJ databases">
        <title>The genomes of 5 underutilized Papilionoideae crops provide insights into root nodulation and disease resistanc.</title>
        <authorList>
            <person name="Jiang F."/>
        </authorList>
    </citation>
    <scope>NUCLEOTIDE SEQUENCE [LARGE SCALE GENOMIC DNA]</scope>
    <source>
        <strain evidence="2">JINMINGXINNONG_FW02</strain>
        <tissue evidence="2">Leaves</tissue>
    </source>
</reference>
<dbReference type="EMBL" id="JAYMYR010000002">
    <property type="protein sequence ID" value="KAK7377729.1"/>
    <property type="molecule type" value="Genomic_DNA"/>
</dbReference>